<dbReference type="Pfam" id="PF13561">
    <property type="entry name" value="adh_short_C2"/>
    <property type="match status" value="1"/>
</dbReference>
<evidence type="ECO:0000256" key="1">
    <source>
        <dbReference type="ARBA" id="ARBA00006484"/>
    </source>
</evidence>
<proteinExistence type="inferred from homology"/>
<reference evidence="3 4" key="1">
    <citation type="journal article" date="2019" name="Phytopathology">
        <title>A Novel Group of Rhizobium tumorigenes-Like Agrobacteria Associated with Crown Gall Disease of Rhododendron and Blueberry.</title>
        <authorList>
            <person name="Kuzmanovic N."/>
            <person name="Behrens P."/>
            <person name="Idczak E."/>
            <person name="Wagner S."/>
            <person name="Gotz M."/>
            <person name="Sproer C."/>
            <person name="Bunk B."/>
            <person name="Overmann J."/>
            <person name="Smalla K."/>
        </authorList>
    </citation>
    <scope>NUCLEOTIDE SEQUENCE [LARGE SCALE GENOMIC DNA]</scope>
    <source>
        <strain evidence="4">rho-6.2</strain>
    </source>
</reference>
<evidence type="ECO:0000313" key="4">
    <source>
        <dbReference type="Proteomes" id="UP000318939"/>
    </source>
</evidence>
<dbReference type="PANTHER" id="PTHR24321">
    <property type="entry name" value="DEHYDROGENASES, SHORT CHAIN"/>
    <property type="match status" value="1"/>
</dbReference>
<keyword evidence="2" id="KW-0560">Oxidoreductase</keyword>
<accession>A0ABY8IQC2</accession>
<keyword evidence="3" id="KW-0614">Plasmid</keyword>
<geneLocation type="plasmid" evidence="3 4">
    <name>unnamed1</name>
</geneLocation>
<dbReference type="Proteomes" id="UP000318939">
    <property type="component" value="Plasmid unnamed1"/>
</dbReference>
<dbReference type="Gene3D" id="3.40.50.720">
    <property type="entry name" value="NAD(P)-binding Rossmann-like Domain"/>
    <property type="match status" value="1"/>
</dbReference>
<dbReference type="EMBL" id="CP117268">
    <property type="protein sequence ID" value="WFS25918.1"/>
    <property type="molecule type" value="Genomic_DNA"/>
</dbReference>
<dbReference type="SUPFAM" id="SSF51735">
    <property type="entry name" value="NAD(P)-binding Rossmann-fold domains"/>
    <property type="match status" value="1"/>
</dbReference>
<evidence type="ECO:0000256" key="2">
    <source>
        <dbReference type="ARBA" id="ARBA00023002"/>
    </source>
</evidence>
<dbReference type="InterPro" id="IPR002347">
    <property type="entry name" value="SDR_fam"/>
</dbReference>
<dbReference type="PANTHER" id="PTHR24321:SF12">
    <property type="entry name" value="SHORT-CHAIN DEHYDROGENASE_REDUCTASE FAMILY, PUTATIVE (AFU_ORTHOLOGUE AFUA_5G14340)-RELATED"/>
    <property type="match status" value="1"/>
</dbReference>
<name>A0ABY8IQC2_9HYPH</name>
<keyword evidence="4" id="KW-1185">Reference proteome</keyword>
<dbReference type="RefSeq" id="WP_142831145.1">
    <property type="nucleotide sequence ID" value="NZ_CP117268.1"/>
</dbReference>
<gene>
    <name evidence="3" type="ORF">PR018_20595</name>
</gene>
<evidence type="ECO:0000313" key="3">
    <source>
        <dbReference type="EMBL" id="WFS25918.1"/>
    </source>
</evidence>
<sequence length="279" mass="29034">MTFVQDFAGKTVLVTGGGGVIGSTAARMFLERGANVVLADIDGQTLESKASMFGVGDRLAIVAGNLSDETAAKGAVDLALRTFGRIDVVFNNAGISGIVAPVHLLEASDWDAIVNANLRSMFLVLKFAAAAMVKLQIAGKIVNMGSSMAGWDVLSGGAGYAATKSAVVGLTKVAALDLARYGIRVNAVCPGVIETTLGVPGMRGDEDIKSAVEHFAERIPLRRIGQPEDVAEIVLFLASDGARHVSGAAWLVDGGQTLQSFSNAPTKGVYPKRIRSMDE</sequence>
<comment type="similarity">
    <text evidence="1">Belongs to the short-chain dehydrogenases/reductases (SDR) family.</text>
</comment>
<dbReference type="PRINTS" id="PR00080">
    <property type="entry name" value="SDRFAMILY"/>
</dbReference>
<dbReference type="InterPro" id="IPR020904">
    <property type="entry name" value="Sc_DH/Rdtase_CS"/>
</dbReference>
<reference evidence="3 4" key="2">
    <citation type="journal article" date="2023" name="MicrobiologyOpen">
        <title>Genomics of the tumorigenes clade of the family Rhizobiaceae and description of Rhizobium rhododendri sp. nov.</title>
        <authorList>
            <person name="Kuzmanovic N."/>
            <person name="diCenzo G.C."/>
            <person name="Bunk B."/>
            <person name="Sproeer C."/>
            <person name="Fruehling A."/>
            <person name="Neumann-Schaal M."/>
            <person name="Overmann J."/>
            <person name="Smalla K."/>
        </authorList>
    </citation>
    <scope>NUCLEOTIDE SEQUENCE [LARGE SCALE GENOMIC DNA]</scope>
    <source>
        <strain evidence="4">rho-6.2</strain>
        <plasmid evidence="3 4">unnamed1</plasmid>
    </source>
</reference>
<organism evidence="3 4">
    <name type="scientific">Rhizobium rhododendri</name>
    <dbReference type="NCBI Taxonomy" id="2506430"/>
    <lineage>
        <taxon>Bacteria</taxon>
        <taxon>Pseudomonadati</taxon>
        <taxon>Pseudomonadota</taxon>
        <taxon>Alphaproteobacteria</taxon>
        <taxon>Hyphomicrobiales</taxon>
        <taxon>Rhizobiaceae</taxon>
        <taxon>Rhizobium/Agrobacterium group</taxon>
        <taxon>Rhizobium</taxon>
    </lineage>
</organism>
<dbReference type="PROSITE" id="PS00061">
    <property type="entry name" value="ADH_SHORT"/>
    <property type="match status" value="1"/>
</dbReference>
<dbReference type="PRINTS" id="PR00081">
    <property type="entry name" value="GDHRDH"/>
</dbReference>
<dbReference type="InterPro" id="IPR036291">
    <property type="entry name" value="NAD(P)-bd_dom_sf"/>
</dbReference>
<dbReference type="CDD" id="cd05233">
    <property type="entry name" value="SDR_c"/>
    <property type="match status" value="1"/>
</dbReference>
<protein>
    <submittedName>
        <fullName evidence="3">SDR family NAD(P)-dependent oxidoreductase</fullName>
    </submittedName>
</protein>